<keyword evidence="2" id="KW-0732">Signal</keyword>
<evidence type="ECO:0000313" key="3">
    <source>
        <dbReference type="EMBL" id="UPQ83192.1"/>
    </source>
</evidence>
<accession>A0ABY4KQQ4</accession>
<dbReference type="EMBL" id="CP096208">
    <property type="protein sequence ID" value="UPQ83192.1"/>
    <property type="molecule type" value="Genomic_DNA"/>
</dbReference>
<keyword evidence="1" id="KW-0175">Coiled coil</keyword>
<organism evidence="3 4">
    <name type="scientific">Pseudomonas knackmussii</name>
    <dbReference type="NCBI Taxonomy" id="65741"/>
    <lineage>
        <taxon>Bacteria</taxon>
        <taxon>Pseudomonadati</taxon>
        <taxon>Pseudomonadota</taxon>
        <taxon>Gammaproteobacteria</taxon>
        <taxon>Pseudomonadales</taxon>
        <taxon>Pseudomonadaceae</taxon>
        <taxon>Pseudomonas</taxon>
    </lineage>
</organism>
<evidence type="ECO:0000313" key="4">
    <source>
        <dbReference type="Proteomes" id="UP000831189"/>
    </source>
</evidence>
<keyword evidence="4" id="KW-1185">Reference proteome</keyword>
<feature type="coiled-coil region" evidence="1">
    <location>
        <begin position="119"/>
        <end position="185"/>
    </location>
</feature>
<protein>
    <submittedName>
        <fullName evidence="3">DUF4124 domain-containing protein</fullName>
    </submittedName>
</protein>
<evidence type="ECO:0000256" key="2">
    <source>
        <dbReference type="SAM" id="SignalP"/>
    </source>
</evidence>
<reference evidence="3 4" key="1">
    <citation type="submission" date="2022-04" db="EMBL/GenBank/DDBJ databases">
        <title>Pseudomonas knackmussii B09-2.</title>
        <authorList>
            <person name="Deng Y."/>
        </authorList>
    </citation>
    <scope>NUCLEOTIDE SEQUENCE [LARGE SCALE GENOMIC DNA]</scope>
    <source>
        <strain evidence="3 4">B09-2</strain>
    </source>
</reference>
<name>A0ABY4KQQ4_9PSED</name>
<feature type="chain" id="PRO_5047350833" evidence="2">
    <location>
        <begin position="22"/>
        <end position="194"/>
    </location>
</feature>
<gene>
    <name evidence="3" type="ORF">M0M42_01900</name>
</gene>
<evidence type="ECO:0000256" key="1">
    <source>
        <dbReference type="SAM" id="Coils"/>
    </source>
</evidence>
<proteinExistence type="predicted"/>
<sequence length="194" mass="21485">MQLGSTVLLLLGALLATGAQAELYRYVDDKGVVVLNRQGVPPQHIGKGYEVLNDQGRVTRVVPPAPTPEERQRLLEAKAQANSDAQLLRLYASVQDVERAKARKLSELDSVIGITRSNLQSLRSQQANLQSQAAGHERAGRAVPEQLLTQIDNLAKEQASLRRDVERYKQVRKQAEVTFAREQQRVGELLGQSD</sequence>
<feature type="signal peptide" evidence="2">
    <location>
        <begin position="1"/>
        <end position="21"/>
    </location>
</feature>
<dbReference type="Proteomes" id="UP000831189">
    <property type="component" value="Chromosome"/>
</dbReference>